<keyword evidence="2" id="KW-0201">Cytochrome c-type biogenesis</keyword>
<dbReference type="RefSeq" id="WP_041998709.1">
    <property type="nucleotide sequence ID" value="NZ_CP022382.1"/>
</dbReference>
<dbReference type="Gene3D" id="3.40.30.10">
    <property type="entry name" value="Glutaredoxin"/>
    <property type="match status" value="1"/>
</dbReference>
<dbReference type="GeneID" id="69579456"/>
<evidence type="ECO:0000313" key="6">
    <source>
        <dbReference type="Proteomes" id="UP000044026"/>
    </source>
</evidence>
<dbReference type="InterPro" id="IPR013766">
    <property type="entry name" value="Thioredoxin_domain"/>
</dbReference>
<keyword evidence="3" id="KW-1015">Disulfide bond</keyword>
<organism evidence="5 6">
    <name type="scientific">Capnocytophaga canimorsus</name>
    <dbReference type="NCBI Taxonomy" id="28188"/>
    <lineage>
        <taxon>Bacteria</taxon>
        <taxon>Pseudomonadati</taxon>
        <taxon>Bacteroidota</taxon>
        <taxon>Flavobacteriia</taxon>
        <taxon>Flavobacteriales</taxon>
        <taxon>Flavobacteriaceae</taxon>
        <taxon>Capnocytophaga</taxon>
    </lineage>
</organism>
<sequence length="457" mass="52278">MKRFIIPVLGCAVLASCTDKAPEYTVLSGKVSNYKQDKIRLFGDGFRKEVVLNADGSFSDTLMLAHNGGYTIGNTNIYLHKGKNLNINVDVKDLDGISVSGDLAPENEYLLKKSKLTQSILGKNVADFYKLEEQDYVNKVKELTEKQKELLKNTTFNIDGFKALEEKAITYEADVLLNRYRDYHAYYTQQKDFKTSENFPKISTTDFDNAEDFRFSRNYRTLVSTQIQNEINQAYKEQFGEDFQDEKYVDITIDKVKKIKSDNIRNSMANDLLSYYIQPSSTVGEKVYNELMTIINDDKIKSELTDNYNKIKALAKGNPSPTFNFENHKGGKTALADLKGKLVYIDVWATWCGPCLQEIPHLKEVEKKYHGKNIEFVSISVDDKRDYDKWKNFVTERELVGTQLFADNAWDNDFVKNYVIKGIPRFILLDTQGNIISADAPRPSDPKLIELLTENGI</sequence>
<evidence type="ECO:0000256" key="4">
    <source>
        <dbReference type="ARBA" id="ARBA00023284"/>
    </source>
</evidence>
<dbReference type="EC" id="1.8.1.8" evidence="5"/>
<dbReference type="GO" id="GO:0030313">
    <property type="term" value="C:cell envelope"/>
    <property type="evidence" value="ECO:0007669"/>
    <property type="project" value="UniProtKB-SubCell"/>
</dbReference>
<protein>
    <submittedName>
        <fullName evidence="5">Thioredoxin family protein</fullName>
        <ecNumber evidence="5">1.8.1.8</ecNumber>
    </submittedName>
</protein>
<evidence type="ECO:0000256" key="3">
    <source>
        <dbReference type="ARBA" id="ARBA00023157"/>
    </source>
</evidence>
<keyword evidence="5" id="KW-0560">Oxidoreductase</keyword>
<evidence type="ECO:0000256" key="1">
    <source>
        <dbReference type="ARBA" id="ARBA00004196"/>
    </source>
</evidence>
<name>A0A0B7H631_9FLAO</name>
<dbReference type="PANTHER" id="PTHR42852">
    <property type="entry name" value="THIOL:DISULFIDE INTERCHANGE PROTEIN DSBE"/>
    <property type="match status" value="1"/>
</dbReference>
<dbReference type="InterPro" id="IPR050553">
    <property type="entry name" value="Thioredoxin_ResA/DsbE_sf"/>
</dbReference>
<dbReference type="Pfam" id="PF08534">
    <property type="entry name" value="Redoxin"/>
    <property type="match status" value="1"/>
</dbReference>
<dbReference type="InterPro" id="IPR036249">
    <property type="entry name" value="Thioredoxin-like_sf"/>
</dbReference>
<evidence type="ECO:0000256" key="2">
    <source>
        <dbReference type="ARBA" id="ARBA00022748"/>
    </source>
</evidence>
<dbReference type="AlphaFoldDB" id="A0A0B7H631"/>
<dbReference type="Proteomes" id="UP000044026">
    <property type="component" value="Unassembled WGS sequence"/>
</dbReference>
<accession>A0A0B7H631</accession>
<dbReference type="EMBL" id="CDOE01000027">
    <property type="protein sequence ID" value="CEN33078.1"/>
    <property type="molecule type" value="Genomic_DNA"/>
</dbReference>
<evidence type="ECO:0000313" key="5">
    <source>
        <dbReference type="EMBL" id="CEN33078.1"/>
    </source>
</evidence>
<dbReference type="PROSITE" id="PS51352">
    <property type="entry name" value="THIOREDOXIN_2"/>
    <property type="match status" value="1"/>
</dbReference>
<dbReference type="GO" id="GO:0047134">
    <property type="term" value="F:protein-disulfide reductase [NAD(P)H] activity"/>
    <property type="evidence" value="ECO:0007669"/>
    <property type="project" value="UniProtKB-EC"/>
</dbReference>
<dbReference type="PANTHER" id="PTHR42852:SF6">
    <property type="entry name" value="THIOL:DISULFIDE INTERCHANGE PROTEIN DSBE"/>
    <property type="match status" value="1"/>
</dbReference>
<dbReference type="CDD" id="cd02966">
    <property type="entry name" value="TlpA_like_family"/>
    <property type="match status" value="1"/>
</dbReference>
<reference evidence="5 6" key="1">
    <citation type="submission" date="2015-01" db="EMBL/GenBank/DDBJ databases">
        <authorList>
            <person name="Xiang T."/>
            <person name="Song Y."/>
            <person name="Huang L."/>
            <person name="Wang B."/>
            <person name="Wu P."/>
        </authorList>
    </citation>
    <scope>NUCLEOTIDE SEQUENCE [LARGE SCALE GENOMIC DNA]</scope>
    <source>
        <strain evidence="5 6">Cc12</strain>
    </source>
</reference>
<dbReference type="GO" id="GO:0017004">
    <property type="term" value="P:cytochrome complex assembly"/>
    <property type="evidence" value="ECO:0007669"/>
    <property type="project" value="UniProtKB-KW"/>
</dbReference>
<dbReference type="PROSITE" id="PS51257">
    <property type="entry name" value="PROKAR_LIPOPROTEIN"/>
    <property type="match status" value="1"/>
</dbReference>
<comment type="subcellular location">
    <subcellularLocation>
        <location evidence="1">Cell envelope</location>
    </subcellularLocation>
</comment>
<dbReference type="SUPFAM" id="SSF52833">
    <property type="entry name" value="Thioredoxin-like"/>
    <property type="match status" value="1"/>
</dbReference>
<gene>
    <name evidence="5" type="ORF">CCAN12_330002</name>
</gene>
<proteinExistence type="predicted"/>
<keyword evidence="4" id="KW-0676">Redox-active center</keyword>
<dbReference type="InterPro" id="IPR013740">
    <property type="entry name" value="Redoxin"/>
</dbReference>